<gene>
    <name evidence="3" type="ORF">GSTENG00014255001</name>
</gene>
<protein>
    <submittedName>
        <fullName evidence="3">(spotted green pufferfish) hypothetical protein</fullName>
    </submittedName>
</protein>
<feature type="non-terminal residue" evidence="3">
    <location>
        <position position="954"/>
    </location>
</feature>
<dbReference type="SMART" id="SM00325">
    <property type="entry name" value="RhoGEF"/>
    <property type="match status" value="1"/>
</dbReference>
<dbReference type="InterPro" id="IPR055251">
    <property type="entry name" value="SOS1_NGEF_PH"/>
</dbReference>
<dbReference type="Gene3D" id="1.20.58.60">
    <property type="match status" value="1"/>
</dbReference>
<reference evidence="3" key="2">
    <citation type="submission" date="2004-02" db="EMBL/GenBank/DDBJ databases">
        <authorList>
            <consortium name="Genoscope"/>
            <consortium name="Whitehead Institute Centre for Genome Research"/>
        </authorList>
    </citation>
    <scope>NUCLEOTIDE SEQUENCE</scope>
</reference>
<evidence type="ECO:0000256" key="1">
    <source>
        <dbReference type="SAM" id="MobiDB-lite"/>
    </source>
</evidence>
<feature type="compositionally biased region" description="Low complexity" evidence="1">
    <location>
        <begin position="900"/>
        <end position="909"/>
    </location>
</feature>
<evidence type="ECO:0000313" key="3">
    <source>
        <dbReference type="EMBL" id="CAF97013.1"/>
    </source>
</evidence>
<dbReference type="AlphaFoldDB" id="Q4SQR9"/>
<dbReference type="SUPFAM" id="SSF48065">
    <property type="entry name" value="DBL homology domain (DH-domain)"/>
    <property type="match status" value="1"/>
</dbReference>
<dbReference type="KEGG" id="tng:GSTEN00014255G001"/>
<dbReference type="InterPro" id="IPR052231">
    <property type="entry name" value="Rho_GEF_signaling-related"/>
</dbReference>
<dbReference type="InterPro" id="IPR035899">
    <property type="entry name" value="DBL_dom_sf"/>
</dbReference>
<feature type="compositionally biased region" description="Polar residues" evidence="1">
    <location>
        <begin position="924"/>
        <end position="954"/>
    </location>
</feature>
<dbReference type="InterPro" id="IPR001849">
    <property type="entry name" value="PH_domain"/>
</dbReference>
<dbReference type="SUPFAM" id="SSF50729">
    <property type="entry name" value="PH domain-like"/>
    <property type="match status" value="1"/>
</dbReference>
<dbReference type="InterPro" id="IPR000219">
    <property type="entry name" value="DH_dom"/>
</dbReference>
<dbReference type="OrthoDB" id="8645278at2759"/>
<dbReference type="EMBL" id="CAAE01014531">
    <property type="protein sequence ID" value="CAF97013.1"/>
    <property type="molecule type" value="Genomic_DNA"/>
</dbReference>
<dbReference type="SMART" id="SM00233">
    <property type="entry name" value="PH"/>
    <property type="match status" value="1"/>
</dbReference>
<feature type="region of interest" description="Disordered" evidence="1">
    <location>
        <begin position="900"/>
        <end position="954"/>
    </location>
</feature>
<evidence type="ECO:0000259" key="2">
    <source>
        <dbReference type="PROSITE" id="PS50010"/>
    </source>
</evidence>
<dbReference type="PROSITE" id="PS50010">
    <property type="entry name" value="DH_2"/>
    <property type="match status" value="1"/>
</dbReference>
<feature type="region of interest" description="Disordered" evidence="1">
    <location>
        <begin position="508"/>
        <end position="530"/>
    </location>
</feature>
<dbReference type="GO" id="GO:0005085">
    <property type="term" value="F:guanyl-nucleotide exchange factor activity"/>
    <property type="evidence" value="ECO:0007669"/>
    <property type="project" value="InterPro"/>
</dbReference>
<organism evidence="3">
    <name type="scientific">Tetraodon nigroviridis</name>
    <name type="common">Spotted green pufferfish</name>
    <name type="synonym">Chelonodon nigroviridis</name>
    <dbReference type="NCBI Taxonomy" id="99883"/>
    <lineage>
        <taxon>Eukaryota</taxon>
        <taxon>Metazoa</taxon>
        <taxon>Chordata</taxon>
        <taxon>Craniata</taxon>
        <taxon>Vertebrata</taxon>
        <taxon>Euteleostomi</taxon>
        <taxon>Actinopterygii</taxon>
        <taxon>Neopterygii</taxon>
        <taxon>Teleostei</taxon>
        <taxon>Neoteleostei</taxon>
        <taxon>Acanthomorphata</taxon>
        <taxon>Eupercaria</taxon>
        <taxon>Tetraodontiformes</taxon>
        <taxon>Tetradontoidea</taxon>
        <taxon>Tetraodontidae</taxon>
        <taxon>Tetraodon</taxon>
    </lineage>
</organism>
<dbReference type="PANTHER" id="PTHR45845:SF4">
    <property type="entry name" value="PLECKSTRIN HOMOLOGY DOMAIN CONTAINING, FAMILY G (WITH RHOGEF DOMAIN) MEMBER 4"/>
    <property type="match status" value="1"/>
</dbReference>
<name>Q4SQR9_TETNG</name>
<reference evidence="3" key="1">
    <citation type="journal article" date="2004" name="Nature">
        <title>Genome duplication in the teleost fish Tetraodon nigroviridis reveals the early vertebrate proto-karyotype.</title>
        <authorList>
            <person name="Jaillon O."/>
            <person name="Aury J.-M."/>
            <person name="Brunet F."/>
            <person name="Petit J.-L."/>
            <person name="Stange-Thomann N."/>
            <person name="Mauceli E."/>
            <person name="Bouneau L."/>
            <person name="Fischer C."/>
            <person name="Ozouf-Costaz C."/>
            <person name="Bernot A."/>
            <person name="Nicaud S."/>
            <person name="Jaffe D."/>
            <person name="Fisher S."/>
            <person name="Lutfalla G."/>
            <person name="Dossat C."/>
            <person name="Segurens B."/>
            <person name="Dasilva C."/>
            <person name="Salanoubat M."/>
            <person name="Levy M."/>
            <person name="Boudet N."/>
            <person name="Castellano S."/>
            <person name="Anthouard V."/>
            <person name="Jubin C."/>
            <person name="Castelli V."/>
            <person name="Katinka M."/>
            <person name="Vacherie B."/>
            <person name="Biemont C."/>
            <person name="Skalli Z."/>
            <person name="Cattolico L."/>
            <person name="Poulain J."/>
            <person name="De Berardinis V."/>
            <person name="Cruaud C."/>
            <person name="Duprat S."/>
            <person name="Brottier P."/>
            <person name="Coutanceau J.-P."/>
            <person name="Gouzy J."/>
            <person name="Parra G."/>
            <person name="Lardier G."/>
            <person name="Chapple C."/>
            <person name="McKernan K.J."/>
            <person name="McEwan P."/>
            <person name="Bosak S."/>
            <person name="Kellis M."/>
            <person name="Volff J.-N."/>
            <person name="Guigo R."/>
            <person name="Zody M.C."/>
            <person name="Mesirov J."/>
            <person name="Lindblad-Toh K."/>
            <person name="Birren B."/>
            <person name="Nusbaum C."/>
            <person name="Kahn D."/>
            <person name="Robinson-Rechavi M."/>
            <person name="Laudet V."/>
            <person name="Schachter V."/>
            <person name="Quetier F."/>
            <person name="Saurin W."/>
            <person name="Scarpelli C."/>
            <person name="Wincker P."/>
            <person name="Lander E.S."/>
            <person name="Weissenbach J."/>
            <person name="Roest Crollius H."/>
        </authorList>
    </citation>
    <scope>NUCLEOTIDE SEQUENCE [LARGE SCALE GENOMIC DNA]</scope>
</reference>
<feature type="compositionally biased region" description="Basic and acidic residues" evidence="1">
    <location>
        <begin position="151"/>
        <end position="161"/>
    </location>
</feature>
<sequence>QVFSVLESTYQHDTLRHLLDYFVPAKHLLHKLQQPACSQYLGCLFLHSGWPLCLGEKVVVQLSTLDWRLLRSNDFYLQVVPFSTRCPRLALKCLAPGGRTVQEILVPESQHPLVFTTEWLHSVNKERGHRREESGTMTNSPKTISLPHPKVAKERDQGRTENKVCPRGKEVLLPGGLGSVLALVEEQQESPSCSLERVEFHTVRGTGVLQQYVDRQQLPKEMDGDFQHCHSDWLVFRLSLESLTERCKSALCLLGEALRSMDSEPVPDNIKAVPLSIDKHRQLMVSVLADQRITELQQRGGAWLAGLTNSNSGLAQKSPDCRAALAATSELYDGVDDALHKLVWLSNQKGRDLESLGRLAELVDKLDKCDKEIERVQSQLEEYREPPLSLSRLSLKQQKFKSFRETANELHSETLSVLSDLEGWSELDWTGLSDIQIRLPPVREKLRDMSHCLSDCWTTLDNTQRLLSTLTEDARSLALELGGGALLDLWTQTVERYQRTVAHVKPRFLQSDRGQNQGQGKPKTPSASSLWDLMGPEGEADWGLGAGGGDGGLQSWGKLYLLWCRMLSSERQYVAVLKGVEETYLPLLELSDTPASIRGKADALFPTWTSLSSFHSHNLLPAMEGALVQSLLQQDCFSKYRDQFLQYSHYIRTKPDLDSPLVTQAADFFKGKLPLASPLSPLSFPHCLGAPVQRLEQYCEALEELGGINPACDSALSILRHAQRHGEDLRASDLILGCPIPVAERGDLVRQGELTVCGGPRRKRAGVRNVFLYQHVLIFTKLKSPSPGRTVYSYKHSIRMGEMGLTQDVGEEGVKFEVWVRHAARTRDCITLQAKDRDGKAAWTHDVAHLLWTHAINNTELCLKESLCVGISSKLLLDASGTQGSELDSIYSLNDRVHSSCSDSSSVGSQKEGGSPASGREPRSSSGSTSCSQLASTNSDSSSQTTAADNKGQF</sequence>
<feature type="region of interest" description="Disordered" evidence="1">
    <location>
        <begin position="125"/>
        <end position="161"/>
    </location>
</feature>
<dbReference type="SUPFAM" id="SSF46966">
    <property type="entry name" value="Spectrin repeat"/>
    <property type="match status" value="1"/>
</dbReference>
<dbReference type="Gene3D" id="1.20.900.10">
    <property type="entry name" value="Dbl homology (DH) domain"/>
    <property type="match status" value="1"/>
</dbReference>
<comment type="caution">
    <text evidence="3">The sequence shown here is derived from an EMBL/GenBank/DDBJ whole genome shotgun (WGS) entry which is preliminary data.</text>
</comment>
<accession>Q4SQR9</accession>
<feature type="compositionally biased region" description="Basic and acidic residues" evidence="1">
    <location>
        <begin position="125"/>
        <end position="134"/>
    </location>
</feature>
<feature type="domain" description="DH" evidence="2">
    <location>
        <begin position="558"/>
        <end position="705"/>
    </location>
</feature>
<dbReference type="Pfam" id="PF00621">
    <property type="entry name" value="RhoGEF"/>
    <property type="match status" value="1"/>
</dbReference>
<dbReference type="PANTHER" id="PTHR45845">
    <property type="entry name" value="RHO GUANINE NUCLEOTIDE EXCHANGE FACTOR-RELATED"/>
    <property type="match status" value="1"/>
</dbReference>
<dbReference type="InterPro" id="IPR011993">
    <property type="entry name" value="PH-like_dom_sf"/>
</dbReference>
<dbReference type="Pfam" id="PF22697">
    <property type="entry name" value="SOS1_NGEF_PH"/>
    <property type="match status" value="1"/>
</dbReference>
<dbReference type="Gene3D" id="2.30.29.30">
    <property type="entry name" value="Pleckstrin-homology domain (PH domain)/Phosphotyrosine-binding domain (PTB)"/>
    <property type="match status" value="1"/>
</dbReference>
<proteinExistence type="predicted"/>
<feature type="compositionally biased region" description="Polar residues" evidence="1">
    <location>
        <begin position="512"/>
        <end position="529"/>
    </location>
</feature>